<dbReference type="Gene3D" id="3.30.70.270">
    <property type="match status" value="1"/>
</dbReference>
<dbReference type="GO" id="GO:0003684">
    <property type="term" value="F:damaged DNA binding"/>
    <property type="evidence" value="ECO:0007669"/>
    <property type="project" value="InterPro"/>
</dbReference>
<dbReference type="InterPro" id="IPR043502">
    <property type="entry name" value="DNA/RNA_pol_sf"/>
</dbReference>
<protein>
    <recommendedName>
        <fullName evidence="8">UmuC domain-containing protein</fullName>
    </recommendedName>
</protein>
<dbReference type="PANTHER" id="PTHR45873:SF1">
    <property type="entry name" value="DNA POLYMERASE ETA"/>
    <property type="match status" value="1"/>
</dbReference>
<evidence type="ECO:0000256" key="3">
    <source>
        <dbReference type="ARBA" id="ARBA00022723"/>
    </source>
</evidence>
<keyword evidence="6" id="KW-0539">Nucleus</keyword>
<evidence type="ECO:0000256" key="4">
    <source>
        <dbReference type="ARBA" id="ARBA00022763"/>
    </source>
</evidence>
<evidence type="ECO:0000313" key="9">
    <source>
        <dbReference type="EMBL" id="TNV81729.1"/>
    </source>
</evidence>
<feature type="domain" description="UmuC" evidence="8">
    <location>
        <begin position="46"/>
        <end position="384"/>
    </location>
</feature>
<dbReference type="InterPro" id="IPR036775">
    <property type="entry name" value="DNA_pol_Y-fam_lit_finger_sf"/>
</dbReference>
<evidence type="ECO:0000256" key="5">
    <source>
        <dbReference type="ARBA" id="ARBA00023204"/>
    </source>
</evidence>
<dbReference type="Proteomes" id="UP000785679">
    <property type="component" value="Unassembled WGS sequence"/>
</dbReference>
<dbReference type="InterPro" id="IPR052230">
    <property type="entry name" value="DNA_polymerase_eta"/>
</dbReference>
<evidence type="ECO:0000256" key="7">
    <source>
        <dbReference type="SAM" id="MobiDB-lite"/>
    </source>
</evidence>
<dbReference type="GO" id="GO:0003887">
    <property type="term" value="F:DNA-directed DNA polymerase activity"/>
    <property type="evidence" value="ECO:0007669"/>
    <property type="project" value="TreeGrafter"/>
</dbReference>
<sequence>MEELEENDFLEELNYGTQELPDVTQRLGSLEEVKREPGLEHFERLIVHLDMDAYYAQVEMKYHNIDITKPVAVLQWNSIIALNYVAKNSGVKRSMTCYEALEVRSDMIFVHVATISDKQILGSDAPKTYGGGRGPPVKEAIPEQVKEPEIMEVDYFDYDSYSKQKEIPLPCAVVVDAHHDDEDFVIEDYQTFIPSSICKVSVLSSNKNLPPMKRFRVETREKEIQKFSHALYRNQSKKIFEILRRYGGIVEKASCDEAFIDLTECINKRYEELVRTKADSIFGEVLENWKEAYMFGHKEQGEGLFKPENLWDQKLFLANELAYQMRQDIKKELGYNASCGIGYNKTLAKIASAQNKPNAQTVVPIRYLQIGLQPIKINSVRFCGGKLGELLTRNGVDTMGKIQQMTVQMLNQMGLSESSADWLKNLSHGVCHESVKERNLPTTANAVKNFKKVHTLEQLENMITLVCYDIITKIKEYQEEFMIFPQTFSIGFFDVMDRNAFKSRRAKMVSPQDFNKDTRSIITIVREAIRAHAPQILPGASALSVSVMNFKPLSHYEVKTKALNTFFKAADYQEYAKLQEKERLQFLERQKQMDAQKLLIMQKRDEYPVGFKRSQPVGASSDQGAMKQMVRKEQQSKQVNGGIMQFFKKSFETADK</sequence>
<feature type="region of interest" description="Disordered" evidence="7">
    <location>
        <begin position="611"/>
        <end position="637"/>
    </location>
</feature>
<dbReference type="GO" id="GO:0005657">
    <property type="term" value="C:replication fork"/>
    <property type="evidence" value="ECO:0007669"/>
    <property type="project" value="TreeGrafter"/>
</dbReference>
<dbReference type="InterPro" id="IPR043128">
    <property type="entry name" value="Rev_trsase/Diguanyl_cyclase"/>
</dbReference>
<evidence type="ECO:0000259" key="8">
    <source>
        <dbReference type="PROSITE" id="PS50173"/>
    </source>
</evidence>
<comment type="caution">
    <text evidence="9">The sequence shown here is derived from an EMBL/GenBank/DDBJ whole genome shotgun (WGS) entry which is preliminary data.</text>
</comment>
<dbReference type="InterPro" id="IPR001126">
    <property type="entry name" value="UmuC"/>
</dbReference>
<dbReference type="GO" id="GO:0035861">
    <property type="term" value="C:site of double-strand break"/>
    <property type="evidence" value="ECO:0007669"/>
    <property type="project" value="TreeGrafter"/>
</dbReference>
<proteinExistence type="predicted"/>
<gene>
    <name evidence="9" type="ORF">FGO68_gene10056</name>
</gene>
<reference evidence="9" key="1">
    <citation type="submission" date="2019-06" db="EMBL/GenBank/DDBJ databases">
        <authorList>
            <person name="Zheng W."/>
        </authorList>
    </citation>
    <scope>NUCLEOTIDE SEQUENCE</scope>
    <source>
        <strain evidence="9">QDHG01</strain>
    </source>
</reference>
<keyword evidence="3" id="KW-0479">Metal-binding</keyword>
<evidence type="ECO:0000256" key="1">
    <source>
        <dbReference type="ARBA" id="ARBA00004123"/>
    </source>
</evidence>
<evidence type="ECO:0000256" key="6">
    <source>
        <dbReference type="ARBA" id="ARBA00023242"/>
    </source>
</evidence>
<name>A0A8J8NX25_HALGN</name>
<dbReference type="AlphaFoldDB" id="A0A8J8NX25"/>
<keyword evidence="4" id="KW-0227">DNA damage</keyword>
<dbReference type="EMBL" id="RRYP01005801">
    <property type="protein sequence ID" value="TNV81729.1"/>
    <property type="molecule type" value="Genomic_DNA"/>
</dbReference>
<keyword evidence="5" id="KW-0234">DNA repair</keyword>
<dbReference type="Gene3D" id="3.30.1490.100">
    <property type="entry name" value="DNA polymerase, Y-family, little finger domain"/>
    <property type="match status" value="1"/>
</dbReference>
<dbReference type="PROSITE" id="PS50173">
    <property type="entry name" value="UMUC"/>
    <property type="match status" value="1"/>
</dbReference>
<dbReference type="PANTHER" id="PTHR45873">
    <property type="entry name" value="DNA POLYMERASE ETA"/>
    <property type="match status" value="1"/>
</dbReference>
<organism evidence="9 10">
    <name type="scientific">Halteria grandinella</name>
    <dbReference type="NCBI Taxonomy" id="5974"/>
    <lineage>
        <taxon>Eukaryota</taxon>
        <taxon>Sar</taxon>
        <taxon>Alveolata</taxon>
        <taxon>Ciliophora</taxon>
        <taxon>Intramacronucleata</taxon>
        <taxon>Spirotrichea</taxon>
        <taxon>Stichotrichia</taxon>
        <taxon>Sporadotrichida</taxon>
        <taxon>Halteriidae</taxon>
        <taxon>Halteria</taxon>
    </lineage>
</organism>
<comment type="subcellular location">
    <subcellularLocation>
        <location evidence="1">Nucleus</location>
    </subcellularLocation>
</comment>
<dbReference type="Gene3D" id="3.40.1170.60">
    <property type="match status" value="1"/>
</dbReference>
<dbReference type="SUPFAM" id="SSF56672">
    <property type="entry name" value="DNA/RNA polymerases"/>
    <property type="match status" value="1"/>
</dbReference>
<keyword evidence="2" id="KW-0808">Transferase</keyword>
<dbReference type="Gene3D" id="1.10.150.20">
    <property type="entry name" value="5' to 3' exonuclease, C-terminal subdomain"/>
    <property type="match status" value="1"/>
</dbReference>
<dbReference type="GO" id="GO:0005634">
    <property type="term" value="C:nucleus"/>
    <property type="evidence" value="ECO:0007669"/>
    <property type="project" value="UniProtKB-SubCell"/>
</dbReference>
<keyword evidence="10" id="KW-1185">Reference proteome</keyword>
<dbReference type="OrthoDB" id="447129at2759"/>
<accession>A0A8J8NX25</accession>
<evidence type="ECO:0000256" key="2">
    <source>
        <dbReference type="ARBA" id="ARBA00022679"/>
    </source>
</evidence>
<evidence type="ECO:0000313" key="10">
    <source>
        <dbReference type="Proteomes" id="UP000785679"/>
    </source>
</evidence>
<dbReference type="GO" id="GO:0046872">
    <property type="term" value="F:metal ion binding"/>
    <property type="evidence" value="ECO:0007669"/>
    <property type="project" value="UniProtKB-KW"/>
</dbReference>
<dbReference type="GO" id="GO:0006281">
    <property type="term" value="P:DNA repair"/>
    <property type="evidence" value="ECO:0007669"/>
    <property type="project" value="UniProtKB-KW"/>
</dbReference>
<dbReference type="Pfam" id="PF00817">
    <property type="entry name" value="IMS"/>
    <property type="match status" value="1"/>
</dbReference>
<dbReference type="GO" id="GO:0009314">
    <property type="term" value="P:response to radiation"/>
    <property type="evidence" value="ECO:0007669"/>
    <property type="project" value="TreeGrafter"/>
</dbReference>
<dbReference type="GO" id="GO:0042276">
    <property type="term" value="P:error-prone translesion synthesis"/>
    <property type="evidence" value="ECO:0007669"/>
    <property type="project" value="TreeGrafter"/>
</dbReference>